<dbReference type="Gene3D" id="3.40.50.1820">
    <property type="entry name" value="alpha/beta hydrolase"/>
    <property type="match status" value="1"/>
</dbReference>
<dbReference type="PROSITE" id="PS00941">
    <property type="entry name" value="CARBOXYLESTERASE_B_2"/>
    <property type="match status" value="1"/>
</dbReference>
<dbReference type="InterPro" id="IPR002018">
    <property type="entry name" value="CarbesteraseB"/>
</dbReference>
<name>A0A4V3RYZ1_9PROT</name>
<dbReference type="PROSITE" id="PS51257">
    <property type="entry name" value="PROKAR_LIPOPROTEIN"/>
    <property type="match status" value="1"/>
</dbReference>
<evidence type="ECO:0000256" key="1">
    <source>
        <dbReference type="ARBA" id="ARBA00005964"/>
    </source>
</evidence>
<feature type="region of interest" description="Disordered" evidence="4">
    <location>
        <begin position="31"/>
        <end position="50"/>
    </location>
</feature>
<dbReference type="InterPro" id="IPR019819">
    <property type="entry name" value="Carboxylesterase_B_CS"/>
</dbReference>
<organism evidence="6 7">
    <name type="scientific">Marinicauda pacifica</name>
    <dbReference type="NCBI Taxonomy" id="1133559"/>
    <lineage>
        <taxon>Bacteria</taxon>
        <taxon>Pseudomonadati</taxon>
        <taxon>Pseudomonadota</taxon>
        <taxon>Alphaproteobacteria</taxon>
        <taxon>Maricaulales</taxon>
        <taxon>Maricaulaceae</taxon>
        <taxon>Marinicauda</taxon>
    </lineage>
</organism>
<evidence type="ECO:0000313" key="6">
    <source>
        <dbReference type="EMBL" id="TGY92269.1"/>
    </source>
</evidence>
<keyword evidence="7" id="KW-1185">Reference proteome</keyword>
<gene>
    <name evidence="6" type="ORF">E5162_11500</name>
</gene>
<keyword evidence="2 3" id="KW-0378">Hydrolase</keyword>
<dbReference type="InterPro" id="IPR029058">
    <property type="entry name" value="AB_hydrolase_fold"/>
</dbReference>
<evidence type="ECO:0000256" key="4">
    <source>
        <dbReference type="SAM" id="MobiDB-lite"/>
    </source>
</evidence>
<comment type="similarity">
    <text evidence="1 3">Belongs to the type-B carboxylesterase/lipase family.</text>
</comment>
<dbReference type="InterPro" id="IPR019826">
    <property type="entry name" value="Carboxylesterase_B_AS"/>
</dbReference>
<dbReference type="EC" id="3.1.1.-" evidence="3"/>
<dbReference type="RefSeq" id="WP_135945402.1">
    <property type="nucleotide sequence ID" value="NZ_BMEI01000003.1"/>
</dbReference>
<evidence type="ECO:0000313" key="7">
    <source>
        <dbReference type="Proteomes" id="UP000305451"/>
    </source>
</evidence>
<dbReference type="GO" id="GO:0016787">
    <property type="term" value="F:hydrolase activity"/>
    <property type="evidence" value="ECO:0007669"/>
    <property type="project" value="UniProtKB-KW"/>
</dbReference>
<accession>A0A4V3RYZ1</accession>
<dbReference type="InterPro" id="IPR050309">
    <property type="entry name" value="Type-B_Carboxylest/Lipase"/>
</dbReference>
<evidence type="ECO:0000256" key="3">
    <source>
        <dbReference type="RuleBase" id="RU361235"/>
    </source>
</evidence>
<dbReference type="AlphaFoldDB" id="A0A4V3RYZ1"/>
<feature type="domain" description="Carboxylesterase type B" evidence="5">
    <location>
        <begin position="53"/>
        <end position="527"/>
    </location>
</feature>
<dbReference type="Proteomes" id="UP000305451">
    <property type="component" value="Unassembled WGS sequence"/>
</dbReference>
<dbReference type="PROSITE" id="PS00122">
    <property type="entry name" value="CARBOXYLESTERASE_B_1"/>
    <property type="match status" value="1"/>
</dbReference>
<dbReference type="Pfam" id="PF00135">
    <property type="entry name" value="COesterase"/>
    <property type="match status" value="1"/>
</dbReference>
<keyword evidence="3" id="KW-0732">Signal</keyword>
<evidence type="ECO:0000256" key="2">
    <source>
        <dbReference type="ARBA" id="ARBA00022801"/>
    </source>
</evidence>
<reference evidence="6 7" key="1">
    <citation type="journal article" date="2013" name="Int. J. Syst. Evol. Microbiol.">
        <title>Marinicauda pacifica gen. nov., sp. nov., a prosthecate alphaproteobacterium of the family Hyphomonadaceae isolated from deep seawater.</title>
        <authorList>
            <person name="Zhang X.Y."/>
            <person name="Li G.W."/>
            <person name="Wang C.S."/>
            <person name="Zhang Y.J."/>
            <person name="Xu X.W."/>
            <person name="Li H."/>
            <person name="Liu A."/>
            <person name="Liu C."/>
            <person name="Xie B.B."/>
            <person name="Qin Q.L."/>
            <person name="Xu Z."/>
            <person name="Chen X.L."/>
            <person name="Zhou B.C."/>
            <person name="Zhang Y.Z."/>
        </authorList>
    </citation>
    <scope>NUCLEOTIDE SEQUENCE [LARGE SCALE GENOMIC DNA]</scope>
    <source>
        <strain evidence="6 7">P-1 km-3</strain>
    </source>
</reference>
<dbReference type="EMBL" id="SRXV01000003">
    <property type="protein sequence ID" value="TGY92269.1"/>
    <property type="molecule type" value="Genomic_DNA"/>
</dbReference>
<comment type="caution">
    <text evidence="6">The sequence shown here is derived from an EMBL/GenBank/DDBJ whole genome shotgun (WGS) entry which is preliminary data.</text>
</comment>
<dbReference type="PANTHER" id="PTHR11559">
    <property type="entry name" value="CARBOXYLESTERASE"/>
    <property type="match status" value="1"/>
</dbReference>
<evidence type="ECO:0000259" key="5">
    <source>
        <dbReference type="Pfam" id="PF00135"/>
    </source>
</evidence>
<sequence length="573" mass="61532">MLDRPAEIRPVLTLTCAVLLMSLTGCARASGSEAHADNPDLEAPASETPVSEAPVVEIAQGRLEGVRREGLTVFKGIAYAAPPVGDLRWREPGPAPAWDGTRTAEAFGPACIQPAIPPTSLYFDPPHATSEDCLTLNVWAPARAQEAPVIVWIHGGSLRIGGSARPMYDGAALARRGVVLVSINYRLGVLGWLAHPELTAESPRQASGNYGLLDQIAALRWVQENIEAFGGDPDNVTVMGESAGALSVTYLMSSPLASGLFDKAIAQSPNIRAVPELSRPAFGLPSAEAIGKHLSEALDAPTLEDLRAMDAQALVDASTRQRFISQGTIDGWSLPVQVLDALEEDRQARVPLLAGFNSGELRSQRALLPPIPESATAYEETIRCGYGNLADDFLRLYPVSDLHQSTLDTFRDAIYGWAVERLVAEQSRDGLPAYLYIFDHCSDAARVRDLCAFHASDLPYVFGQVGEDAALAPNWPAPDGEGARALSASMIDYWVSFAASGTPESDGAAAWRPYSEDEAYLRFADRPLAGTDPVSGMFELQNEWVRRRREAGAQWFIDVGVNADPACAARDGG</sequence>
<feature type="chain" id="PRO_5020822585" description="Carboxylic ester hydrolase" evidence="3">
    <location>
        <begin position="30"/>
        <end position="573"/>
    </location>
</feature>
<dbReference type="SUPFAM" id="SSF53474">
    <property type="entry name" value="alpha/beta-Hydrolases"/>
    <property type="match status" value="1"/>
</dbReference>
<dbReference type="OrthoDB" id="9775851at2"/>
<feature type="signal peptide" evidence="3">
    <location>
        <begin position="1"/>
        <end position="29"/>
    </location>
</feature>
<protein>
    <recommendedName>
        <fullName evidence="3">Carboxylic ester hydrolase</fullName>
        <ecNumber evidence="3">3.1.1.-</ecNumber>
    </recommendedName>
</protein>
<proteinExistence type="inferred from homology"/>